<dbReference type="EMBL" id="JAHQIW010002638">
    <property type="protein sequence ID" value="KAJ1355893.1"/>
    <property type="molecule type" value="Genomic_DNA"/>
</dbReference>
<reference evidence="1" key="1">
    <citation type="submission" date="2021-06" db="EMBL/GenBank/DDBJ databases">
        <title>Parelaphostrongylus tenuis whole genome reference sequence.</title>
        <authorList>
            <person name="Garwood T.J."/>
            <person name="Larsen P.A."/>
            <person name="Fountain-Jones N.M."/>
            <person name="Garbe J.R."/>
            <person name="Macchietto M.G."/>
            <person name="Kania S.A."/>
            <person name="Gerhold R.W."/>
            <person name="Richards J.E."/>
            <person name="Wolf T.M."/>
        </authorList>
    </citation>
    <scope>NUCLEOTIDE SEQUENCE</scope>
    <source>
        <strain evidence="1">MNPRO001-30</strain>
        <tissue evidence="1">Meninges</tissue>
    </source>
</reference>
<evidence type="ECO:0000313" key="1">
    <source>
        <dbReference type="EMBL" id="KAJ1355893.1"/>
    </source>
</evidence>
<evidence type="ECO:0000313" key="2">
    <source>
        <dbReference type="Proteomes" id="UP001196413"/>
    </source>
</evidence>
<name>A0AAD5MGR4_PARTN</name>
<dbReference type="AlphaFoldDB" id="A0AAD5MGR4"/>
<gene>
    <name evidence="1" type="ORF">KIN20_013461</name>
</gene>
<keyword evidence="2" id="KW-1185">Reference proteome</keyword>
<accession>A0AAD5MGR4</accession>
<protein>
    <submittedName>
        <fullName evidence="1">Uncharacterized protein</fullName>
    </submittedName>
</protein>
<proteinExistence type="predicted"/>
<organism evidence="1 2">
    <name type="scientific">Parelaphostrongylus tenuis</name>
    <name type="common">Meningeal worm</name>
    <dbReference type="NCBI Taxonomy" id="148309"/>
    <lineage>
        <taxon>Eukaryota</taxon>
        <taxon>Metazoa</taxon>
        <taxon>Ecdysozoa</taxon>
        <taxon>Nematoda</taxon>
        <taxon>Chromadorea</taxon>
        <taxon>Rhabditida</taxon>
        <taxon>Rhabditina</taxon>
        <taxon>Rhabditomorpha</taxon>
        <taxon>Strongyloidea</taxon>
        <taxon>Metastrongylidae</taxon>
        <taxon>Parelaphostrongylus</taxon>
    </lineage>
</organism>
<dbReference type="Proteomes" id="UP001196413">
    <property type="component" value="Unassembled WGS sequence"/>
</dbReference>
<sequence>MQTVFDVLERQARSALLPDAVISVILSQLTVAVTYTPLMCSKLHLGLADRATMSEFLIGLFVLIGAES</sequence>
<comment type="caution">
    <text evidence="1">The sequence shown here is derived from an EMBL/GenBank/DDBJ whole genome shotgun (WGS) entry which is preliminary data.</text>
</comment>